<evidence type="ECO:0000313" key="2">
    <source>
        <dbReference type="Proteomes" id="UP001432075"/>
    </source>
</evidence>
<evidence type="ECO:0008006" key="3">
    <source>
        <dbReference type="Google" id="ProtNLM"/>
    </source>
</evidence>
<sequence>MSATSAVPLLNGQSIGIAYHAIAAVRDRLLAASGLTFHQSVALKAVADGLDRAGAADRVSATLKIDGPRAHALLDELAAAGLLDGAGTALTDEGARIQRGFTDAVSGLTERLYGGLPAAEREIAARALAHVAARANAELGAP</sequence>
<reference evidence="1" key="1">
    <citation type="submission" date="2022-10" db="EMBL/GenBank/DDBJ databases">
        <title>The complete genomes of actinobacterial strains from the NBC collection.</title>
        <authorList>
            <person name="Joergensen T.S."/>
            <person name="Alvarez Arevalo M."/>
            <person name="Sterndorff E.B."/>
            <person name="Faurdal D."/>
            <person name="Vuksanovic O."/>
            <person name="Mourched A.-S."/>
            <person name="Charusanti P."/>
            <person name="Shaw S."/>
            <person name="Blin K."/>
            <person name="Weber T."/>
        </authorList>
    </citation>
    <scope>NUCLEOTIDE SEQUENCE</scope>
    <source>
        <strain evidence="1">NBC_00283</strain>
    </source>
</reference>
<gene>
    <name evidence="1" type="ORF">OHU17_33100</name>
</gene>
<dbReference type="RefSeq" id="WP_328777154.1">
    <property type="nucleotide sequence ID" value="NZ_CP108057.1"/>
</dbReference>
<dbReference type="EMBL" id="CP108057">
    <property type="protein sequence ID" value="WUO50290.1"/>
    <property type="molecule type" value="Genomic_DNA"/>
</dbReference>
<dbReference type="Gene3D" id="1.10.10.10">
    <property type="entry name" value="Winged helix-like DNA-binding domain superfamily/Winged helix DNA-binding domain"/>
    <property type="match status" value="1"/>
</dbReference>
<organism evidence="1 2">
    <name type="scientific">Streptomyces goshikiensis</name>
    <dbReference type="NCBI Taxonomy" id="1942"/>
    <lineage>
        <taxon>Bacteria</taxon>
        <taxon>Bacillati</taxon>
        <taxon>Actinomycetota</taxon>
        <taxon>Actinomycetes</taxon>
        <taxon>Kitasatosporales</taxon>
        <taxon>Streptomycetaceae</taxon>
        <taxon>Streptomyces</taxon>
    </lineage>
</organism>
<dbReference type="SUPFAM" id="SSF46785">
    <property type="entry name" value="Winged helix' DNA-binding domain"/>
    <property type="match status" value="1"/>
</dbReference>
<accession>A0ABZ1RU26</accession>
<evidence type="ECO:0000313" key="1">
    <source>
        <dbReference type="EMBL" id="WUO50290.1"/>
    </source>
</evidence>
<keyword evidence="2" id="KW-1185">Reference proteome</keyword>
<protein>
    <recommendedName>
        <fullName evidence="3">MarR family transcriptional regulator</fullName>
    </recommendedName>
</protein>
<dbReference type="Proteomes" id="UP001432075">
    <property type="component" value="Chromosome"/>
</dbReference>
<proteinExistence type="predicted"/>
<name>A0ABZ1RU26_9ACTN</name>
<dbReference type="InterPro" id="IPR036390">
    <property type="entry name" value="WH_DNA-bd_sf"/>
</dbReference>
<dbReference type="InterPro" id="IPR036388">
    <property type="entry name" value="WH-like_DNA-bd_sf"/>
</dbReference>